<evidence type="ECO:0000313" key="2">
    <source>
        <dbReference type="Proteomes" id="UP001500390"/>
    </source>
</evidence>
<evidence type="ECO:0000313" key="1">
    <source>
        <dbReference type="EMBL" id="GAA4387459.1"/>
    </source>
</evidence>
<organism evidence="1 2">
    <name type="scientific">Ornithinibacter aureus</name>
    <dbReference type="NCBI Taxonomy" id="622664"/>
    <lineage>
        <taxon>Bacteria</taxon>
        <taxon>Bacillati</taxon>
        <taxon>Actinomycetota</taxon>
        <taxon>Actinomycetes</taxon>
        <taxon>Micrococcales</taxon>
        <taxon>Intrasporangiaceae</taxon>
        <taxon>Ornithinibacter</taxon>
    </lineage>
</organism>
<protein>
    <submittedName>
        <fullName evidence="1">Uncharacterized protein</fullName>
    </submittedName>
</protein>
<accession>A0ABP8JAF7</accession>
<comment type="caution">
    <text evidence="1">The sequence shown here is derived from an EMBL/GenBank/DDBJ whole genome shotgun (WGS) entry which is preliminary data.</text>
</comment>
<reference evidence="2" key="1">
    <citation type="journal article" date="2019" name="Int. J. Syst. Evol. Microbiol.">
        <title>The Global Catalogue of Microorganisms (GCM) 10K type strain sequencing project: providing services to taxonomists for standard genome sequencing and annotation.</title>
        <authorList>
            <consortium name="The Broad Institute Genomics Platform"/>
            <consortium name="The Broad Institute Genome Sequencing Center for Infectious Disease"/>
            <person name="Wu L."/>
            <person name="Ma J."/>
        </authorList>
    </citation>
    <scope>NUCLEOTIDE SEQUENCE [LARGE SCALE GENOMIC DNA]</scope>
    <source>
        <strain evidence="2">JCM 17738</strain>
    </source>
</reference>
<proteinExistence type="predicted"/>
<keyword evidence="2" id="KW-1185">Reference proteome</keyword>
<dbReference type="Proteomes" id="UP001500390">
    <property type="component" value="Unassembled WGS sequence"/>
</dbReference>
<sequence>MQVSPAAATVHETIVASDSPSPWKHALAPGENALLGLELSAVQKVFITTSTHSGTDYYHDPEDPDFGGVNTAVELLDSSGAIVAQAEEWSSVVELPYEAASSETYKIRFDPRGDASGHVELRAFDVTEAPQVLCRSHTGCGSGLRAA</sequence>
<gene>
    <name evidence="1" type="ORF">GCM10023153_01840</name>
</gene>
<dbReference type="EMBL" id="BAABFX010000009">
    <property type="protein sequence ID" value="GAA4387459.1"/>
    <property type="molecule type" value="Genomic_DNA"/>
</dbReference>
<name>A0ABP8JAF7_9MICO</name>